<dbReference type="PANTHER" id="PTHR43602">
    <property type="match status" value="1"/>
</dbReference>
<dbReference type="SUPFAM" id="SSF52096">
    <property type="entry name" value="ClpP/crotonase"/>
    <property type="match status" value="1"/>
</dbReference>
<dbReference type="Gene3D" id="3.90.226.10">
    <property type="entry name" value="2-enoyl-CoA Hydratase, Chain A, domain 1"/>
    <property type="match status" value="1"/>
</dbReference>
<dbReference type="InterPro" id="IPR001753">
    <property type="entry name" value="Enoyl-CoA_hydra/iso"/>
</dbReference>
<dbReference type="AlphaFoldDB" id="A0A923S3D7"/>
<comment type="similarity">
    <text evidence="1">Belongs to the enoyl-CoA hydratase/isomerase family.</text>
</comment>
<evidence type="ECO:0000256" key="1">
    <source>
        <dbReference type="ARBA" id="ARBA00005254"/>
    </source>
</evidence>
<organism evidence="7 8">
    <name type="scientific">Ramlibacter albus</name>
    <dbReference type="NCBI Taxonomy" id="2079448"/>
    <lineage>
        <taxon>Bacteria</taxon>
        <taxon>Pseudomonadati</taxon>
        <taxon>Pseudomonadota</taxon>
        <taxon>Betaproteobacteria</taxon>
        <taxon>Burkholderiales</taxon>
        <taxon>Comamonadaceae</taxon>
        <taxon>Ramlibacter</taxon>
    </lineage>
</organism>
<keyword evidence="2" id="KW-0276">Fatty acid metabolism</keyword>
<dbReference type="InterPro" id="IPR052377">
    <property type="entry name" value="Mitochondrial_ECH-domain"/>
</dbReference>
<proteinExistence type="inferred from homology"/>
<evidence type="ECO:0000256" key="6">
    <source>
        <dbReference type="ARBA" id="ARBA00040545"/>
    </source>
</evidence>
<keyword evidence="3" id="KW-0809">Transit peptide</keyword>
<evidence type="ECO:0000313" key="8">
    <source>
        <dbReference type="Proteomes" id="UP000596827"/>
    </source>
</evidence>
<keyword evidence="8" id="KW-1185">Reference proteome</keyword>
<evidence type="ECO:0000256" key="2">
    <source>
        <dbReference type="ARBA" id="ARBA00022832"/>
    </source>
</evidence>
<dbReference type="GO" id="GO:0006631">
    <property type="term" value="P:fatty acid metabolic process"/>
    <property type="evidence" value="ECO:0007669"/>
    <property type="project" value="UniProtKB-KW"/>
</dbReference>
<accession>A0A923S3D7</accession>
<dbReference type="Gene3D" id="1.10.12.10">
    <property type="entry name" value="Lyase 2-enoyl-coa Hydratase, Chain A, domain 2"/>
    <property type="match status" value="1"/>
</dbReference>
<sequence length="266" mass="28674">MNAAMNAAMNNEPVLVESKDARGVVTLTLNTPRSFNALGEEMLGALQGAFDRLKADESVRVVVLRAEGKAFSAGHNLKEMIAQPDLAYYQDLFARCSRVMMAIQKLPVPVIARVQGMATAAGCQLVAQCDLAVASEESSFAVSGINFGLFCSTPSVPLLRNVAPKQAMEMLVTGDFISAQQAVTRGLVNRAVPAAQLDDEVEKLVTSILAKPRTALAIGKELFYRQREMGIEAAYQLAGQTMAANMMDGCAQEGVRAFTEKRKPNW</sequence>
<dbReference type="InterPro" id="IPR029045">
    <property type="entry name" value="ClpP/crotonase-like_dom_sf"/>
</dbReference>
<reference evidence="7" key="1">
    <citation type="submission" date="2020-08" db="EMBL/GenBank/DDBJ databases">
        <title>Ramlibacter sp. GTP1 16S ribosomal RNA gene genome sequencing and assembly.</title>
        <authorList>
            <person name="Kang M."/>
        </authorList>
    </citation>
    <scope>NUCLEOTIDE SEQUENCE</scope>
    <source>
        <strain evidence="7">GTP1</strain>
    </source>
</reference>
<evidence type="ECO:0000313" key="7">
    <source>
        <dbReference type="EMBL" id="MBC5766311.1"/>
    </source>
</evidence>
<evidence type="ECO:0000256" key="5">
    <source>
        <dbReference type="ARBA" id="ARBA00037410"/>
    </source>
</evidence>
<comment type="caution">
    <text evidence="7">The sequence shown here is derived from an EMBL/GenBank/DDBJ whole genome shotgun (WGS) entry which is preliminary data.</text>
</comment>
<dbReference type="InterPro" id="IPR014748">
    <property type="entry name" value="Enoyl-CoA_hydra_C"/>
</dbReference>
<evidence type="ECO:0000256" key="4">
    <source>
        <dbReference type="ARBA" id="ARBA00023098"/>
    </source>
</evidence>
<comment type="function">
    <text evidence="5">May play a role in fatty acid biosynthesis and insulin sensitivity.</text>
</comment>
<dbReference type="Proteomes" id="UP000596827">
    <property type="component" value="Unassembled WGS sequence"/>
</dbReference>
<keyword evidence="4" id="KW-0443">Lipid metabolism</keyword>
<evidence type="ECO:0000256" key="3">
    <source>
        <dbReference type="ARBA" id="ARBA00022946"/>
    </source>
</evidence>
<dbReference type="EMBL" id="JACORU010000006">
    <property type="protein sequence ID" value="MBC5766311.1"/>
    <property type="molecule type" value="Genomic_DNA"/>
</dbReference>
<keyword evidence="7" id="KW-0456">Lyase</keyword>
<gene>
    <name evidence="7" type="ORF">H8R02_17720</name>
</gene>
<dbReference type="NCBIfam" id="NF006008">
    <property type="entry name" value="PRK08139.1"/>
    <property type="match status" value="1"/>
</dbReference>
<dbReference type="CDD" id="cd06558">
    <property type="entry name" value="crotonase-like"/>
    <property type="match status" value="1"/>
</dbReference>
<dbReference type="PANTHER" id="PTHR43602:SF1">
    <property type="entry name" value="ENOYL-COA HYDRATASE DOMAIN-CONTAINING PROTEIN 3, MITOCHONDRIAL"/>
    <property type="match status" value="1"/>
</dbReference>
<name>A0A923S3D7_9BURK</name>
<dbReference type="Pfam" id="PF00378">
    <property type="entry name" value="ECH_1"/>
    <property type="match status" value="1"/>
</dbReference>
<protein>
    <recommendedName>
        <fullName evidence="6">Enoyl-CoA hydratase domain-containing protein 3, mitochondrial</fullName>
    </recommendedName>
</protein>
<dbReference type="GO" id="GO:0016836">
    <property type="term" value="F:hydro-lyase activity"/>
    <property type="evidence" value="ECO:0007669"/>
    <property type="project" value="TreeGrafter"/>
</dbReference>